<keyword evidence="4" id="KW-0653">Protein transport</keyword>
<keyword evidence="2" id="KW-0813">Transport</keyword>
<comment type="caution">
    <text evidence="10">The sequence shown here is derived from an EMBL/GenBank/DDBJ whole genome shotgun (WGS) entry which is preliminary data.</text>
</comment>
<evidence type="ECO:0000256" key="3">
    <source>
        <dbReference type="ARBA" id="ARBA00022816"/>
    </source>
</evidence>
<keyword evidence="8" id="KW-0175">Coiled coil</keyword>
<evidence type="ECO:0000313" key="11">
    <source>
        <dbReference type="Proteomes" id="UP001623330"/>
    </source>
</evidence>
<evidence type="ECO:0000256" key="4">
    <source>
        <dbReference type="ARBA" id="ARBA00022927"/>
    </source>
</evidence>
<reference evidence="10 11" key="1">
    <citation type="submission" date="2024-05" db="EMBL/GenBank/DDBJ databases">
        <title>Long read based assembly of the Candida bracarensis genome reveals expanded adhesin content.</title>
        <authorList>
            <person name="Marcet-Houben M."/>
            <person name="Ksiezopolska E."/>
            <person name="Gabaldon T."/>
        </authorList>
    </citation>
    <scope>NUCLEOTIDE SEQUENCE [LARGE SCALE GENOMIC DNA]</scope>
    <source>
        <strain evidence="10 11">CBM6</strain>
    </source>
</reference>
<feature type="coiled-coil region" evidence="8">
    <location>
        <begin position="561"/>
        <end position="623"/>
    </location>
</feature>
<keyword evidence="7" id="KW-0539">Nucleus</keyword>
<dbReference type="InterPro" id="IPR037700">
    <property type="entry name" value="NUP88/NUP82"/>
</dbReference>
<evidence type="ECO:0000256" key="5">
    <source>
        <dbReference type="ARBA" id="ARBA00023010"/>
    </source>
</evidence>
<comment type="subcellular location">
    <subcellularLocation>
        <location evidence="1">Nucleus</location>
        <location evidence="1">Nuclear pore complex</location>
    </subcellularLocation>
</comment>
<evidence type="ECO:0000256" key="9">
    <source>
        <dbReference type="SAM" id="MobiDB-lite"/>
    </source>
</evidence>
<keyword evidence="3" id="KW-0509">mRNA transport</keyword>
<dbReference type="EMBL" id="JBEVYD010000005">
    <property type="protein sequence ID" value="KAL3232721.1"/>
    <property type="molecule type" value="Genomic_DNA"/>
</dbReference>
<dbReference type="Proteomes" id="UP001623330">
    <property type="component" value="Unassembled WGS sequence"/>
</dbReference>
<name>A0ABR4NVG0_9SACH</name>
<feature type="compositionally biased region" description="Polar residues" evidence="9">
    <location>
        <begin position="450"/>
        <end position="462"/>
    </location>
</feature>
<evidence type="ECO:0000256" key="6">
    <source>
        <dbReference type="ARBA" id="ARBA00023132"/>
    </source>
</evidence>
<accession>A0ABR4NVG0</accession>
<proteinExistence type="predicted"/>
<evidence type="ECO:0000256" key="2">
    <source>
        <dbReference type="ARBA" id="ARBA00022448"/>
    </source>
</evidence>
<evidence type="ECO:0000256" key="7">
    <source>
        <dbReference type="ARBA" id="ARBA00023242"/>
    </source>
</evidence>
<dbReference type="PANTHER" id="PTHR13257:SF0">
    <property type="entry name" value="NUCLEAR PORE COMPLEX PROTEIN NUP88"/>
    <property type="match status" value="1"/>
</dbReference>
<sequence>MALHPIFDNTSTQKDSSCNKRYFFSSEDGKRVISVIGSRHIRWCLSSSNSYKSLVLESLPEKCTGVINTVSGNYLCFYNENEINVIEVPWGYPDDISSMRSKFHVYNHSFTGQRKIKQILFHPKAYRESCIVILFDDDTITMVNYNRKPENGGIIELNGHDLSLGLESRVTRIETMQFSQDGISLLLLSTAEGGDIHAVYPCLPASMQAERKEFNTLFQKSMLLYKNINEHTTSEVKRNLVKTLKFAEYLKKEAEKNENLNIPIEIEQQYQFVKAQGPFSISPYPEELYEYNAVDMKGLPIGNNQSLLLVSFSNGSILVLFQDLELTMSWDVANFTNNNSLSMIEHIKVDSMNVSQLQVLPGDVGKFICDTNKGLILIDTSNWSSAFSSIIVNSDMNKLLSLNIASKIETINIPPSANSCIRWMDKNHTKQYFVDQAMVYTLDTDKKPNNIDQNDSTKNSKFPNDKESNRYELSFLKPLSEIKAAESAYQKSIREISTFDIPYKLRNENLNNDTNENQLDILTKVAEKYTMTIGLGQNVAFNYNARIVEDITHLQKQICVINSLRERCKDIDDRRAVQENRFQDVKNRNQKLFNRLEALGTNVSKASENLKHSDLDITEAENEWFKEIKKYVLSFNQYVKQTQSTQEELNYIKNQLSSITTSSNVSAVDKANQEEWKQLQDILHADMKLISNCSKEMNSITTGINKLNV</sequence>
<organism evidence="10 11">
    <name type="scientific">Nakaseomyces bracarensis</name>
    <dbReference type="NCBI Taxonomy" id="273131"/>
    <lineage>
        <taxon>Eukaryota</taxon>
        <taxon>Fungi</taxon>
        <taxon>Dikarya</taxon>
        <taxon>Ascomycota</taxon>
        <taxon>Saccharomycotina</taxon>
        <taxon>Saccharomycetes</taxon>
        <taxon>Saccharomycetales</taxon>
        <taxon>Saccharomycetaceae</taxon>
        <taxon>Nakaseomyces</taxon>
    </lineage>
</organism>
<evidence type="ECO:0000256" key="1">
    <source>
        <dbReference type="ARBA" id="ARBA00004567"/>
    </source>
</evidence>
<gene>
    <name evidence="10" type="ORF">RNJ44_04637</name>
</gene>
<protein>
    <submittedName>
        <fullName evidence="10">Uncharacterized protein</fullName>
    </submittedName>
</protein>
<keyword evidence="6" id="KW-0906">Nuclear pore complex</keyword>
<keyword evidence="11" id="KW-1185">Reference proteome</keyword>
<evidence type="ECO:0000313" key="10">
    <source>
        <dbReference type="EMBL" id="KAL3232721.1"/>
    </source>
</evidence>
<keyword evidence="5" id="KW-0811">Translocation</keyword>
<dbReference type="PANTHER" id="PTHR13257">
    <property type="entry name" value="NUCLEOPORIN NUP84-RELATED"/>
    <property type="match status" value="1"/>
</dbReference>
<feature type="region of interest" description="Disordered" evidence="9">
    <location>
        <begin position="445"/>
        <end position="466"/>
    </location>
</feature>
<evidence type="ECO:0000256" key="8">
    <source>
        <dbReference type="SAM" id="Coils"/>
    </source>
</evidence>